<sequence length="231" mass="25477">MNFFQRVAQAIIRISFYLSVWVIKLFSNKKQYQEKRQQLDELPAGTLGKDISTCLQANKLDLIPGFGSHDLKHVLLGFKMTALDEIRLQAFMLGNGNITFISLAIFIYGALLLPGKWKIFYQDFKNGRNALPIASWTIEEYGHRSTSELRALVFETSNAKVNTQFFFAKVAAYAAMIARLSGMLYCLPFLFSASVADLVGAGFPFVGGAVLAGAGLIALSNLAAKKYIPAS</sequence>
<dbReference type="OrthoDB" id="876994at2"/>
<keyword evidence="1" id="KW-0812">Transmembrane</keyword>
<feature type="transmembrane region" description="Helical" evidence="1">
    <location>
        <begin position="203"/>
        <end position="224"/>
    </location>
</feature>
<protein>
    <submittedName>
        <fullName evidence="2">Uncharacterized protein</fullName>
    </submittedName>
</protein>
<dbReference type="STRING" id="408074.SAMN05660909_04839"/>
<proteinExistence type="predicted"/>
<feature type="transmembrane region" description="Helical" evidence="1">
    <location>
        <begin position="170"/>
        <end position="191"/>
    </location>
</feature>
<name>A0A1H4G369_9BACT</name>
<evidence type="ECO:0000313" key="2">
    <source>
        <dbReference type="EMBL" id="SEB03152.1"/>
    </source>
</evidence>
<evidence type="ECO:0000256" key="1">
    <source>
        <dbReference type="SAM" id="Phobius"/>
    </source>
</evidence>
<evidence type="ECO:0000313" key="3">
    <source>
        <dbReference type="Proteomes" id="UP000199656"/>
    </source>
</evidence>
<gene>
    <name evidence="2" type="ORF">SAMN05660909_04839</name>
</gene>
<reference evidence="3" key="1">
    <citation type="submission" date="2016-10" db="EMBL/GenBank/DDBJ databases">
        <authorList>
            <person name="Varghese N."/>
            <person name="Submissions S."/>
        </authorList>
    </citation>
    <scope>NUCLEOTIDE SEQUENCE [LARGE SCALE GENOMIC DNA]</scope>
    <source>
        <strain evidence="3">DSM 23920</strain>
    </source>
</reference>
<accession>A0A1H4G369</accession>
<dbReference type="AlphaFoldDB" id="A0A1H4G369"/>
<dbReference type="Proteomes" id="UP000199656">
    <property type="component" value="Unassembled WGS sequence"/>
</dbReference>
<organism evidence="2 3">
    <name type="scientific">Chitinophaga terrae</name>
    <name type="common">ex Kim and Jung 2007</name>
    <dbReference type="NCBI Taxonomy" id="408074"/>
    <lineage>
        <taxon>Bacteria</taxon>
        <taxon>Pseudomonadati</taxon>
        <taxon>Bacteroidota</taxon>
        <taxon>Chitinophagia</taxon>
        <taxon>Chitinophagales</taxon>
        <taxon>Chitinophagaceae</taxon>
        <taxon>Chitinophaga</taxon>
    </lineage>
</organism>
<keyword evidence="1" id="KW-1133">Transmembrane helix</keyword>
<feature type="transmembrane region" description="Helical" evidence="1">
    <location>
        <begin position="90"/>
        <end position="113"/>
    </location>
</feature>
<dbReference type="EMBL" id="FNRL01000031">
    <property type="protein sequence ID" value="SEB03152.1"/>
    <property type="molecule type" value="Genomic_DNA"/>
</dbReference>
<keyword evidence="3" id="KW-1185">Reference proteome</keyword>
<keyword evidence="1" id="KW-0472">Membrane</keyword>
<dbReference type="RefSeq" id="WP_089764980.1">
    <property type="nucleotide sequence ID" value="NZ_BKAT01000053.1"/>
</dbReference>